<organism evidence="3 4">
    <name type="scientific">Arthrobacter sunyaminii</name>
    <dbReference type="NCBI Taxonomy" id="2816859"/>
    <lineage>
        <taxon>Bacteria</taxon>
        <taxon>Bacillati</taxon>
        <taxon>Actinomycetota</taxon>
        <taxon>Actinomycetes</taxon>
        <taxon>Micrococcales</taxon>
        <taxon>Micrococcaceae</taxon>
        <taxon>Arthrobacter</taxon>
    </lineage>
</organism>
<keyword evidence="1 3" id="KW-0808">Transferase</keyword>
<dbReference type="KEGG" id="asun:KG104_07445"/>
<reference evidence="3" key="1">
    <citation type="submission" date="2021-06" db="EMBL/GenBank/DDBJ databases">
        <title>Novel species in genus Arthrobacter.</title>
        <authorList>
            <person name="Zhang G."/>
        </authorList>
    </citation>
    <scope>NUCLEOTIDE SEQUENCE</scope>
    <source>
        <strain evidence="3">Zg-ZUI122</strain>
    </source>
</reference>
<dbReference type="Proteomes" id="UP000680588">
    <property type="component" value="Chromosome"/>
</dbReference>
<evidence type="ECO:0000256" key="1">
    <source>
        <dbReference type="ARBA" id="ARBA00022679"/>
    </source>
</evidence>
<feature type="domain" description="Spore protein YkvP/CgeB glycosyl transferase-like" evidence="2">
    <location>
        <begin position="127"/>
        <end position="276"/>
    </location>
</feature>
<dbReference type="AlphaFoldDB" id="A0A975XM60"/>
<dbReference type="EMBL" id="CP076456">
    <property type="protein sequence ID" value="QWQ37552.1"/>
    <property type="molecule type" value="Genomic_DNA"/>
</dbReference>
<dbReference type="Pfam" id="PF13524">
    <property type="entry name" value="Glyco_trans_1_2"/>
    <property type="match status" value="1"/>
</dbReference>
<dbReference type="SUPFAM" id="SSF53756">
    <property type="entry name" value="UDP-Glycosyltransferase/glycogen phosphorylase"/>
    <property type="match status" value="1"/>
</dbReference>
<dbReference type="PANTHER" id="PTHR46401:SF2">
    <property type="entry name" value="GLYCOSYLTRANSFERASE WBBK-RELATED"/>
    <property type="match status" value="1"/>
</dbReference>
<name>A0A975XM60_9MICC</name>
<proteinExistence type="predicted"/>
<dbReference type="GO" id="GO:0016757">
    <property type="term" value="F:glycosyltransferase activity"/>
    <property type="evidence" value="ECO:0007669"/>
    <property type="project" value="UniProtKB-KW"/>
</dbReference>
<dbReference type="Gene3D" id="3.40.50.2000">
    <property type="entry name" value="Glycogen Phosphorylase B"/>
    <property type="match status" value="1"/>
</dbReference>
<evidence type="ECO:0000313" key="3">
    <source>
        <dbReference type="EMBL" id="QWQ37552.1"/>
    </source>
</evidence>
<protein>
    <submittedName>
        <fullName evidence="3">Glycosyltransferase</fullName>
        <ecNumber evidence="3">2.4.-.-</ecNumber>
    </submittedName>
</protein>
<evidence type="ECO:0000313" key="4">
    <source>
        <dbReference type="Proteomes" id="UP000680588"/>
    </source>
</evidence>
<gene>
    <name evidence="3" type="ORF">KG104_07445</name>
</gene>
<dbReference type="PANTHER" id="PTHR46401">
    <property type="entry name" value="GLYCOSYLTRANSFERASE WBBK-RELATED"/>
    <property type="match status" value="1"/>
</dbReference>
<evidence type="ECO:0000259" key="2">
    <source>
        <dbReference type="Pfam" id="PF13524"/>
    </source>
</evidence>
<sequence length="279" mass="30205">MSEIKVEAIGVLVSFPLASFPKDLAGTKILYVTDDWLGGSEQLGFSKAAVHTVLVSNLKAADVVMTVSPFLSMQLDGLSSELKLTTPSPRVLPNGCPAPLSPARPEIRHEPVVGVVGQLNERLDLNVLEAVRSTGVDIRVIGPRVEATRGYQSRMTAFLRSPNVSWFDAIPASKVPAELARLGVGLTPYADTAFNRASFPLKTLEYLAAGVAVVSTDLPSVRWLASDLIRVSSDPTLFAHLVTAALEEKDDEALNARRRKFASNHTWEHRADELLAILN</sequence>
<dbReference type="InterPro" id="IPR055259">
    <property type="entry name" value="YkvP/CgeB_Glyco_trans-like"/>
</dbReference>
<dbReference type="EC" id="2.4.-.-" evidence="3"/>
<dbReference type="RefSeq" id="WP_207346603.1">
    <property type="nucleotide sequence ID" value="NZ_CP076456.1"/>
</dbReference>
<keyword evidence="4" id="KW-1185">Reference proteome</keyword>
<accession>A0A975XM60</accession>
<keyword evidence="3" id="KW-0328">Glycosyltransferase</keyword>